<comment type="caution">
    <text evidence="1">The sequence shown here is derived from an EMBL/GenBank/DDBJ whole genome shotgun (WGS) entry which is preliminary data.</text>
</comment>
<evidence type="ECO:0000313" key="1">
    <source>
        <dbReference type="EMBL" id="PKY06923.1"/>
    </source>
</evidence>
<keyword evidence="2" id="KW-1185">Reference proteome</keyword>
<dbReference type="RefSeq" id="XP_024695517.1">
    <property type="nucleotide sequence ID" value="XM_024838599.1"/>
</dbReference>
<dbReference type="EMBL" id="MSFM01000002">
    <property type="protein sequence ID" value="PKY06923.1"/>
    <property type="molecule type" value="Genomic_DNA"/>
</dbReference>
<dbReference type="VEuPathDB" id="FungiDB:P168DRAFT_301945"/>
<protein>
    <submittedName>
        <fullName evidence="1">Uncharacterized protein</fullName>
    </submittedName>
</protein>
<dbReference type="AlphaFoldDB" id="A0A2I1DAM7"/>
<gene>
    <name evidence="1" type="ORF">P168DRAFT_301945</name>
</gene>
<evidence type="ECO:0000313" key="2">
    <source>
        <dbReference type="Proteomes" id="UP000234254"/>
    </source>
</evidence>
<sequence length="116" mass="13727">MHNTAESSTFPEENSFEDLKNYDWEQLQERYLDLMEKHGDTEEQLQAQISDLLEIFAAWSRVTVVRDETRAFKRFKTQIEHVQNSEDTLEQKRKHYVAVVKAFESALALLNGRLKH</sequence>
<reference evidence="1" key="1">
    <citation type="submission" date="2016-12" db="EMBL/GenBank/DDBJ databases">
        <title>The genomes of Aspergillus section Nigri reveals drivers in fungal speciation.</title>
        <authorList>
            <consortium name="DOE Joint Genome Institute"/>
            <person name="Vesth T.C."/>
            <person name="Nybo J."/>
            <person name="Theobald S."/>
            <person name="Brandl J."/>
            <person name="Frisvad J.C."/>
            <person name="Nielsen K.F."/>
            <person name="Lyhne E.K."/>
            <person name="Kogle M.E."/>
            <person name="Kuo A."/>
            <person name="Riley R."/>
            <person name="Clum A."/>
            <person name="Nolan M."/>
            <person name="Lipzen A."/>
            <person name="Salamov A."/>
            <person name="Henrissat B."/>
            <person name="Wiebenga A."/>
            <person name="De vries R.P."/>
            <person name="Grigoriev I.V."/>
            <person name="Mortensen U.H."/>
            <person name="Andersen M.R."/>
            <person name="Baker S.E."/>
        </authorList>
    </citation>
    <scope>NUCLEOTIDE SEQUENCE</scope>
    <source>
        <strain evidence="1">IBT 28561</strain>
    </source>
</reference>
<proteinExistence type="predicted"/>
<dbReference type="GeneID" id="36546123"/>
<accession>A0A2I1DAM7</accession>
<organism evidence="1 2">
    <name type="scientific">Aspergillus campestris (strain IBT 28561)</name>
    <dbReference type="NCBI Taxonomy" id="1392248"/>
    <lineage>
        <taxon>Eukaryota</taxon>
        <taxon>Fungi</taxon>
        <taxon>Dikarya</taxon>
        <taxon>Ascomycota</taxon>
        <taxon>Pezizomycotina</taxon>
        <taxon>Eurotiomycetes</taxon>
        <taxon>Eurotiomycetidae</taxon>
        <taxon>Eurotiales</taxon>
        <taxon>Aspergillaceae</taxon>
        <taxon>Aspergillus</taxon>
        <taxon>Aspergillus subgen. Circumdati</taxon>
    </lineage>
</organism>
<dbReference type="OrthoDB" id="5335351at2759"/>
<dbReference type="Proteomes" id="UP000234254">
    <property type="component" value="Unassembled WGS sequence"/>
</dbReference>
<name>A0A2I1DAM7_ASPC2</name>